<dbReference type="InterPro" id="IPR036034">
    <property type="entry name" value="PDZ_sf"/>
</dbReference>
<dbReference type="Pfam" id="PF17820">
    <property type="entry name" value="PDZ_6"/>
    <property type="match status" value="1"/>
</dbReference>
<dbReference type="Proteomes" id="UP001196870">
    <property type="component" value="Unassembled WGS sequence"/>
</dbReference>
<dbReference type="Gene3D" id="3.30.750.44">
    <property type="match status" value="1"/>
</dbReference>
<sequence length="470" mass="49519">MLERHLTEITPPDLVLWTLRGLTALDSSLTTELRDGRVSVMAGERAVHSEPMPPRPPRSAPNAPAHRSAAPGLARVLSRLFAAAWDASPAIRNAGVERLLQAGFEELFNQLDPYSRYVTAEEADAARERRIGQSGLGLRLAVGPRRSVVLATVTPEGPAAAARLRPGDRLLEIDGVAVSADDLPDAAARLEGPSGRAVTLLLLRGGRRIRVSLLRAPVPPETVTAERRDGILWLRLSGFYQGTASQLVRAITDAATGGPLRGYVLDLRGNRGGLLPQAAAVADVFLQSGEILRTDGRHPDAARTLLASGQDLAHGRPVVVLIDGRTASSAEVVAAALSDRGRAALVGSATTGKGLVQLLVPMPNRGELLISWARLLAPDGWPIQTLGVLPNLCTSLGSEAVATSLAALAAEETPMAVPLARLRAARAPVSEAEALRLRAPCPAAEGREADLAVARALIESPDAYRTALRP</sequence>
<comment type="similarity">
    <text evidence="1">Belongs to the peptidase S41A family.</text>
</comment>
<dbReference type="InterPro" id="IPR041489">
    <property type="entry name" value="PDZ_6"/>
</dbReference>
<keyword evidence="8" id="KW-1185">Reference proteome</keyword>
<dbReference type="PANTHER" id="PTHR32060:SF30">
    <property type="entry name" value="CARBOXY-TERMINAL PROCESSING PROTEASE CTPA"/>
    <property type="match status" value="1"/>
</dbReference>
<keyword evidence="2" id="KW-0645">Protease</keyword>
<keyword evidence="3" id="KW-0378">Hydrolase</keyword>
<evidence type="ECO:0000259" key="6">
    <source>
        <dbReference type="PROSITE" id="PS50106"/>
    </source>
</evidence>
<organism evidence="7 8">
    <name type="scientific">Plastoroseomonas hellenica</name>
    <dbReference type="NCBI Taxonomy" id="2687306"/>
    <lineage>
        <taxon>Bacteria</taxon>
        <taxon>Pseudomonadati</taxon>
        <taxon>Pseudomonadota</taxon>
        <taxon>Alphaproteobacteria</taxon>
        <taxon>Acetobacterales</taxon>
        <taxon>Acetobacteraceae</taxon>
        <taxon>Plastoroseomonas</taxon>
    </lineage>
</organism>
<dbReference type="CDD" id="cd07560">
    <property type="entry name" value="Peptidase_S41_CPP"/>
    <property type="match status" value="1"/>
</dbReference>
<dbReference type="SUPFAM" id="SSF52096">
    <property type="entry name" value="ClpP/crotonase"/>
    <property type="match status" value="1"/>
</dbReference>
<name>A0ABS5EZH4_9PROT</name>
<evidence type="ECO:0000256" key="5">
    <source>
        <dbReference type="SAM" id="MobiDB-lite"/>
    </source>
</evidence>
<dbReference type="SMART" id="SM00228">
    <property type="entry name" value="PDZ"/>
    <property type="match status" value="1"/>
</dbReference>
<evidence type="ECO:0000256" key="1">
    <source>
        <dbReference type="ARBA" id="ARBA00009179"/>
    </source>
</evidence>
<dbReference type="PROSITE" id="PS50106">
    <property type="entry name" value="PDZ"/>
    <property type="match status" value="1"/>
</dbReference>
<accession>A0ABS5EZH4</accession>
<protein>
    <submittedName>
        <fullName evidence="7">PDZ domain-containing protein</fullName>
    </submittedName>
</protein>
<evidence type="ECO:0000256" key="2">
    <source>
        <dbReference type="ARBA" id="ARBA00022670"/>
    </source>
</evidence>
<dbReference type="Gene3D" id="3.90.226.10">
    <property type="entry name" value="2-enoyl-CoA Hydratase, Chain A, domain 1"/>
    <property type="match status" value="1"/>
</dbReference>
<dbReference type="Gene3D" id="2.30.42.10">
    <property type="match status" value="1"/>
</dbReference>
<evidence type="ECO:0000256" key="4">
    <source>
        <dbReference type="ARBA" id="ARBA00022825"/>
    </source>
</evidence>
<evidence type="ECO:0000313" key="7">
    <source>
        <dbReference type="EMBL" id="MBR0665633.1"/>
    </source>
</evidence>
<dbReference type="Pfam" id="PF03572">
    <property type="entry name" value="Peptidase_S41"/>
    <property type="match status" value="1"/>
</dbReference>
<evidence type="ECO:0000256" key="3">
    <source>
        <dbReference type="ARBA" id="ARBA00022801"/>
    </source>
</evidence>
<dbReference type="SUPFAM" id="SSF50156">
    <property type="entry name" value="PDZ domain-like"/>
    <property type="match status" value="1"/>
</dbReference>
<feature type="domain" description="PDZ" evidence="6">
    <location>
        <begin position="117"/>
        <end position="217"/>
    </location>
</feature>
<dbReference type="InterPro" id="IPR005151">
    <property type="entry name" value="Tail-specific_protease"/>
</dbReference>
<dbReference type="EMBL" id="JAAGBB010000016">
    <property type="protein sequence ID" value="MBR0665633.1"/>
    <property type="molecule type" value="Genomic_DNA"/>
</dbReference>
<feature type="region of interest" description="Disordered" evidence="5">
    <location>
        <begin position="44"/>
        <end position="67"/>
    </location>
</feature>
<gene>
    <name evidence="7" type="ORF">GXW71_14835</name>
</gene>
<evidence type="ECO:0000313" key="8">
    <source>
        <dbReference type="Proteomes" id="UP001196870"/>
    </source>
</evidence>
<dbReference type="SMART" id="SM00245">
    <property type="entry name" value="TSPc"/>
    <property type="match status" value="1"/>
</dbReference>
<dbReference type="InterPro" id="IPR004447">
    <property type="entry name" value="Peptidase_S41A"/>
</dbReference>
<dbReference type="RefSeq" id="WP_211853304.1">
    <property type="nucleotide sequence ID" value="NZ_JAAGBB010000016.1"/>
</dbReference>
<reference evidence="8" key="1">
    <citation type="journal article" date="2021" name="Syst. Appl. Microbiol.">
        <title>Roseomonas hellenica sp. nov., isolated from roots of wild-growing Alkanna tinctoria.</title>
        <authorList>
            <person name="Rat A."/>
            <person name="Naranjo H.D."/>
            <person name="Lebbe L."/>
            <person name="Cnockaert M."/>
            <person name="Krigas N."/>
            <person name="Grigoriadou K."/>
            <person name="Maloupa E."/>
            <person name="Willems A."/>
        </authorList>
    </citation>
    <scope>NUCLEOTIDE SEQUENCE [LARGE SCALE GENOMIC DNA]</scope>
    <source>
        <strain evidence="8">LMG 31523</strain>
    </source>
</reference>
<comment type="caution">
    <text evidence="7">The sequence shown here is derived from an EMBL/GenBank/DDBJ whole genome shotgun (WGS) entry which is preliminary data.</text>
</comment>
<proteinExistence type="inferred from homology"/>
<dbReference type="InterPro" id="IPR029045">
    <property type="entry name" value="ClpP/crotonase-like_dom_sf"/>
</dbReference>
<dbReference type="InterPro" id="IPR001478">
    <property type="entry name" value="PDZ"/>
</dbReference>
<keyword evidence="4" id="KW-0720">Serine protease</keyword>
<dbReference type="PANTHER" id="PTHR32060">
    <property type="entry name" value="TAIL-SPECIFIC PROTEASE"/>
    <property type="match status" value="1"/>
</dbReference>